<evidence type="ECO:0000313" key="4">
    <source>
        <dbReference type="EMBL" id="KYP53327.1"/>
    </source>
</evidence>
<gene>
    <name evidence="4" type="ORF">KK1_024704</name>
</gene>
<dbReference type="GO" id="GO:0046872">
    <property type="term" value="F:metal ion binding"/>
    <property type="evidence" value="ECO:0007669"/>
    <property type="project" value="UniProtKB-KW"/>
</dbReference>
<dbReference type="Gramene" id="C.cajan_23906.t">
    <property type="protein sequence ID" value="C.cajan_23906.t"/>
    <property type="gene ID" value="C.cajan_23906"/>
</dbReference>
<sequence>MYVLSGWEGLAHDSKLLNDSIIRRNGLKVTQGVKYHLQDFASQVNDPKNEKEFFNLHRAYLRNVIKKEFFNLHRAYLRNVIKKIFGTFKSRFTIFKSTPPFLFKTQVELVLACATLHNFLHKECHYDEFSIELVD</sequence>
<comment type="cofactor">
    <cofactor evidence="1">
        <name>a divalent metal cation</name>
        <dbReference type="ChEBI" id="CHEBI:60240"/>
    </cofactor>
</comment>
<keyword evidence="5" id="KW-1185">Reference proteome</keyword>
<keyword evidence="2" id="KW-0479">Metal-binding</keyword>
<reference evidence="4" key="1">
    <citation type="journal article" date="2012" name="Nat. Biotechnol.">
        <title>Draft genome sequence of pigeonpea (Cajanus cajan), an orphan legume crop of resource-poor farmers.</title>
        <authorList>
            <person name="Varshney R.K."/>
            <person name="Chen W."/>
            <person name="Li Y."/>
            <person name="Bharti A.K."/>
            <person name="Saxena R.K."/>
            <person name="Schlueter J.A."/>
            <person name="Donoghue M.T."/>
            <person name="Azam S."/>
            <person name="Fan G."/>
            <person name="Whaley A.M."/>
            <person name="Farmer A.D."/>
            <person name="Sheridan J."/>
            <person name="Iwata A."/>
            <person name="Tuteja R."/>
            <person name="Penmetsa R.V."/>
            <person name="Wu W."/>
            <person name="Upadhyaya H.D."/>
            <person name="Yang S.P."/>
            <person name="Shah T."/>
            <person name="Saxena K.B."/>
            <person name="Michael T."/>
            <person name="McCombie W.R."/>
            <person name="Yang B."/>
            <person name="Zhang G."/>
            <person name="Yang H."/>
            <person name="Wang J."/>
            <person name="Spillane C."/>
            <person name="Cook D.R."/>
            <person name="May G.D."/>
            <person name="Xu X."/>
            <person name="Jackson S.A."/>
        </authorList>
    </citation>
    <scope>NUCLEOTIDE SEQUENCE [LARGE SCALE GENOMIC DNA]</scope>
</reference>
<dbReference type="Proteomes" id="UP000075243">
    <property type="component" value="Unassembled WGS sequence"/>
</dbReference>
<dbReference type="AlphaFoldDB" id="A0A151SEU9"/>
<evidence type="ECO:0000259" key="3">
    <source>
        <dbReference type="Pfam" id="PF13359"/>
    </source>
</evidence>
<proteinExistence type="predicted"/>
<dbReference type="EMBL" id="KQ483414">
    <property type="protein sequence ID" value="KYP53327.1"/>
    <property type="molecule type" value="Genomic_DNA"/>
</dbReference>
<evidence type="ECO:0000256" key="1">
    <source>
        <dbReference type="ARBA" id="ARBA00001968"/>
    </source>
</evidence>
<evidence type="ECO:0000256" key="2">
    <source>
        <dbReference type="ARBA" id="ARBA00022723"/>
    </source>
</evidence>
<organism evidence="4 5">
    <name type="scientific">Cajanus cajan</name>
    <name type="common">Pigeon pea</name>
    <name type="synonym">Cajanus indicus</name>
    <dbReference type="NCBI Taxonomy" id="3821"/>
    <lineage>
        <taxon>Eukaryota</taxon>
        <taxon>Viridiplantae</taxon>
        <taxon>Streptophyta</taxon>
        <taxon>Embryophyta</taxon>
        <taxon>Tracheophyta</taxon>
        <taxon>Spermatophyta</taxon>
        <taxon>Magnoliopsida</taxon>
        <taxon>eudicotyledons</taxon>
        <taxon>Gunneridae</taxon>
        <taxon>Pentapetalae</taxon>
        <taxon>rosids</taxon>
        <taxon>fabids</taxon>
        <taxon>Fabales</taxon>
        <taxon>Fabaceae</taxon>
        <taxon>Papilionoideae</taxon>
        <taxon>50 kb inversion clade</taxon>
        <taxon>NPAAA clade</taxon>
        <taxon>indigoferoid/millettioid clade</taxon>
        <taxon>Phaseoleae</taxon>
        <taxon>Cajanus</taxon>
    </lineage>
</organism>
<name>A0A151SEU9_CAJCA</name>
<dbReference type="Pfam" id="PF13359">
    <property type="entry name" value="DDE_Tnp_4"/>
    <property type="match status" value="1"/>
</dbReference>
<dbReference type="STRING" id="3821.A0A151SEU9"/>
<accession>A0A151SEU9</accession>
<feature type="domain" description="DDE Tnp4" evidence="3">
    <location>
        <begin position="2"/>
        <end position="118"/>
    </location>
</feature>
<protein>
    <recommendedName>
        <fullName evidence="3">DDE Tnp4 domain-containing protein</fullName>
    </recommendedName>
</protein>
<evidence type="ECO:0000313" key="5">
    <source>
        <dbReference type="Proteomes" id="UP000075243"/>
    </source>
</evidence>
<dbReference type="InterPro" id="IPR027806">
    <property type="entry name" value="HARBI1_dom"/>
</dbReference>